<feature type="domain" description="Peroxisomal membrane protein PEX14-like KPWE" evidence="2">
    <location>
        <begin position="207"/>
        <end position="256"/>
    </location>
</feature>
<feature type="region of interest" description="Disordered" evidence="1">
    <location>
        <begin position="236"/>
        <end position="287"/>
    </location>
</feature>
<reference evidence="4 5" key="1">
    <citation type="journal article" date="2018" name="Mycol. Prog.">
        <title>Coniella lustricola, a new species from submerged detritus.</title>
        <authorList>
            <person name="Raudabaugh D.B."/>
            <person name="Iturriaga T."/>
            <person name="Carver A."/>
            <person name="Mondo S."/>
            <person name="Pangilinan J."/>
            <person name="Lipzen A."/>
            <person name="He G."/>
            <person name="Amirebrahimi M."/>
            <person name="Grigoriev I.V."/>
            <person name="Miller A.N."/>
        </authorList>
    </citation>
    <scope>NUCLEOTIDE SEQUENCE [LARGE SCALE GENOMIC DNA]</scope>
    <source>
        <strain evidence="4 5">B22-T-1</strain>
    </source>
</reference>
<dbReference type="InterPro" id="IPR058841">
    <property type="entry name" value="HTH_76"/>
</dbReference>
<gene>
    <name evidence="4" type="ORF">BD289DRAFT_430684</name>
</gene>
<sequence length="287" mass="31236">MAHPASADAPPVQDIESILCAFHYYRWDLDKDFLGGLILALGGYRALTQTASQADIIMHTRTFYFAHVRGQTVPYGVYRAWLRSQFLSGQQPRIWEWTLLESLCAHRDKLAATHAGVSTGAAGAPPPPPPSQPQQQAAAAAAQKETWMRQLLNAAGPLDVVDVTFTIADSAAAPDWMKAAPKSELYVDRAMAADGDDEGDPDPAQVPYPERFAAIIKAVQSGEPVEGIEQIPDIVARNPTTKPVGSMERPRKPWEKVQPAKVGTLEQGQHGLDVPLDQSFPHQDETG</sequence>
<evidence type="ECO:0000256" key="1">
    <source>
        <dbReference type="SAM" id="MobiDB-lite"/>
    </source>
</evidence>
<dbReference type="InterPro" id="IPR040554">
    <property type="entry name" value="KPWE_PEX14_dom"/>
</dbReference>
<dbReference type="Pfam" id="PF17733">
    <property type="entry name" value="KPWE_dom"/>
    <property type="match status" value="1"/>
</dbReference>
<accession>A0A2T3ABM9</accession>
<dbReference type="OrthoDB" id="9936937at2759"/>
<dbReference type="InParanoid" id="A0A2T3ABM9"/>
<dbReference type="STRING" id="2025994.A0A2T3ABM9"/>
<protein>
    <submittedName>
        <fullName evidence="4">Uncharacterized protein</fullName>
    </submittedName>
</protein>
<dbReference type="AlphaFoldDB" id="A0A2T3ABM9"/>
<organism evidence="4 5">
    <name type="scientific">Coniella lustricola</name>
    <dbReference type="NCBI Taxonomy" id="2025994"/>
    <lineage>
        <taxon>Eukaryota</taxon>
        <taxon>Fungi</taxon>
        <taxon>Dikarya</taxon>
        <taxon>Ascomycota</taxon>
        <taxon>Pezizomycotina</taxon>
        <taxon>Sordariomycetes</taxon>
        <taxon>Sordariomycetidae</taxon>
        <taxon>Diaporthales</taxon>
        <taxon>Schizoparmaceae</taxon>
        <taxon>Coniella</taxon>
    </lineage>
</organism>
<dbReference type="EMBL" id="KZ678418">
    <property type="protein sequence ID" value="PSR90516.1"/>
    <property type="molecule type" value="Genomic_DNA"/>
</dbReference>
<evidence type="ECO:0000313" key="4">
    <source>
        <dbReference type="EMBL" id="PSR90516.1"/>
    </source>
</evidence>
<dbReference type="PANTHER" id="PTHR36855">
    <property type="entry name" value="CHROMOSOME 10, WHOLE GENOME SHOTGUN SEQUENCE"/>
    <property type="match status" value="1"/>
</dbReference>
<keyword evidence="5" id="KW-1185">Reference proteome</keyword>
<evidence type="ECO:0000259" key="2">
    <source>
        <dbReference type="Pfam" id="PF17733"/>
    </source>
</evidence>
<feature type="domain" description="PEX14-like helix-turn-helix" evidence="3">
    <location>
        <begin position="16"/>
        <end position="85"/>
    </location>
</feature>
<dbReference type="Proteomes" id="UP000241462">
    <property type="component" value="Unassembled WGS sequence"/>
</dbReference>
<name>A0A2T3ABM9_9PEZI</name>
<evidence type="ECO:0000313" key="5">
    <source>
        <dbReference type="Proteomes" id="UP000241462"/>
    </source>
</evidence>
<feature type="region of interest" description="Disordered" evidence="1">
    <location>
        <begin position="117"/>
        <end position="141"/>
    </location>
</feature>
<dbReference type="Pfam" id="PF25871">
    <property type="entry name" value="HTH_76"/>
    <property type="match status" value="1"/>
</dbReference>
<dbReference type="PANTHER" id="PTHR36855:SF1">
    <property type="entry name" value="PEROXISOME MEMBRANE ANCHOR PROTEIN PEX14P N-TERMINAL DOMAIN-CONTAINING PROTEIN"/>
    <property type="match status" value="1"/>
</dbReference>
<proteinExistence type="predicted"/>
<evidence type="ECO:0000259" key="3">
    <source>
        <dbReference type="Pfam" id="PF25871"/>
    </source>
</evidence>